<comment type="similarity">
    <text evidence="2">Belongs to the InsP3 receptor family.</text>
</comment>
<dbReference type="PRINTS" id="PR00779">
    <property type="entry name" value="INSP3RECEPTR"/>
</dbReference>
<evidence type="ECO:0000256" key="1">
    <source>
        <dbReference type="ARBA" id="ARBA00022737"/>
    </source>
</evidence>
<dbReference type="GO" id="GO:0005789">
    <property type="term" value="C:endoplasmic reticulum membrane"/>
    <property type="evidence" value="ECO:0007669"/>
    <property type="project" value="UniProtKB-SubCell"/>
</dbReference>
<evidence type="ECO:0000259" key="3">
    <source>
        <dbReference type="PROSITE" id="PS50919"/>
    </source>
</evidence>
<dbReference type="InterPro" id="IPR016093">
    <property type="entry name" value="MIR_motif"/>
</dbReference>
<evidence type="ECO:0000313" key="4">
    <source>
        <dbReference type="EMBL" id="VDP80097.1"/>
    </source>
</evidence>
<dbReference type="PANTHER" id="PTHR13715">
    <property type="entry name" value="RYANODINE RECEPTOR AND IP3 RECEPTOR"/>
    <property type="match status" value="1"/>
</dbReference>
<dbReference type="SUPFAM" id="SSF82109">
    <property type="entry name" value="MIR domain"/>
    <property type="match status" value="2"/>
</dbReference>
<comment type="subunit">
    <text evidence="2">Homotetramer.</text>
</comment>
<dbReference type="InterPro" id="IPR015925">
    <property type="entry name" value="Ryanodine_IP3_receptor"/>
</dbReference>
<evidence type="ECO:0000256" key="2">
    <source>
        <dbReference type="RuleBase" id="RU368044"/>
    </source>
</evidence>
<name>A0A183AJD9_9TREM</name>
<dbReference type="Proteomes" id="UP000272942">
    <property type="component" value="Unassembled WGS sequence"/>
</dbReference>
<dbReference type="Pfam" id="PF08709">
    <property type="entry name" value="Ins145_P3_rec"/>
    <property type="match status" value="1"/>
</dbReference>
<proteinExistence type="inferred from homology"/>
<keyword evidence="1" id="KW-0677">Repeat</keyword>
<keyword evidence="2" id="KW-0256">Endoplasmic reticulum</keyword>
<dbReference type="AlphaFoldDB" id="A0A183AJD9"/>
<dbReference type="GO" id="GO:0005220">
    <property type="term" value="F:inositol 1,4,5-trisphosphate-gated calcium channel activity"/>
    <property type="evidence" value="ECO:0007669"/>
    <property type="project" value="UniProtKB-UniRule"/>
</dbReference>
<dbReference type="PROSITE" id="PS50919">
    <property type="entry name" value="MIR"/>
    <property type="match status" value="2"/>
</dbReference>
<dbReference type="WBParaSite" id="ECPE_0000708901-mRNA-1">
    <property type="protein sequence ID" value="ECPE_0000708901-mRNA-1"/>
    <property type="gene ID" value="ECPE_0000708901"/>
</dbReference>
<keyword evidence="2" id="KW-1071">Ligand-gated ion channel</keyword>
<evidence type="ECO:0000313" key="6">
    <source>
        <dbReference type="WBParaSite" id="ECPE_0000708901-mRNA-1"/>
    </source>
</evidence>
<evidence type="ECO:0000313" key="5">
    <source>
        <dbReference type="Proteomes" id="UP000272942"/>
    </source>
</evidence>
<keyword evidence="2" id="KW-0106">Calcium</keyword>
<dbReference type="EMBL" id="UZAN01044127">
    <property type="protein sequence ID" value="VDP80097.1"/>
    <property type="molecule type" value="Genomic_DNA"/>
</dbReference>
<keyword evidence="5" id="KW-1185">Reference proteome</keyword>
<organism evidence="6">
    <name type="scientific">Echinostoma caproni</name>
    <dbReference type="NCBI Taxonomy" id="27848"/>
    <lineage>
        <taxon>Eukaryota</taxon>
        <taxon>Metazoa</taxon>
        <taxon>Spiralia</taxon>
        <taxon>Lophotrochozoa</taxon>
        <taxon>Platyhelminthes</taxon>
        <taxon>Trematoda</taxon>
        <taxon>Digenea</taxon>
        <taxon>Plagiorchiida</taxon>
        <taxon>Echinostomata</taxon>
        <taxon>Echinostomatoidea</taxon>
        <taxon>Echinostomatidae</taxon>
        <taxon>Echinostoma</taxon>
    </lineage>
</organism>
<keyword evidence="2" id="KW-0406">Ion transport</keyword>
<dbReference type="GO" id="GO:0051209">
    <property type="term" value="P:release of sequestered calcium ion into cytosol"/>
    <property type="evidence" value="ECO:0007669"/>
    <property type="project" value="UniProtKB-UniRule"/>
</dbReference>
<keyword evidence="2" id="KW-0109">Calcium transport</keyword>
<dbReference type="OrthoDB" id="76898at2759"/>
<dbReference type="SMART" id="SM00472">
    <property type="entry name" value="MIR"/>
    <property type="match status" value="3"/>
</dbReference>
<keyword evidence="2" id="KW-0675">Receptor</keyword>
<dbReference type="PANTHER" id="PTHR13715:SF102">
    <property type="entry name" value="INOSITOL 1,4,5-TRISPHOSPHATE RECEPTOR"/>
    <property type="match status" value="1"/>
</dbReference>
<accession>A0A183AJD9</accession>
<reference evidence="6" key="1">
    <citation type="submission" date="2016-06" db="UniProtKB">
        <authorList>
            <consortium name="WormBaseParasite"/>
        </authorList>
    </citation>
    <scope>IDENTIFICATION</scope>
</reference>
<protein>
    <recommendedName>
        <fullName evidence="2">Inositol 1,4,5-trisphosphate receptor</fullName>
    </recommendedName>
</protein>
<gene>
    <name evidence="4" type="ORF">ECPE_LOCUS7074</name>
</gene>
<comment type="domain">
    <text evidence="2">The receptor contains a calcium channel in its C-terminal extremity. Its large N-terminal cytoplasmic region has the ligand-binding site in the N-terminus and modulatory sites in the middle portion immediately upstream of the channel region.</text>
</comment>
<comment type="function">
    <text evidence="2">Receptor for inositol 1,4,5-trisphosphate, a second messenger that mediates the release of intracellular calcium.</text>
</comment>
<comment type="subcellular location">
    <subcellularLocation>
        <location evidence="2">Endoplasmic reticulum membrane</location>
        <topology evidence="2">Multi-pass membrane protein</topology>
    </subcellularLocation>
</comment>
<feature type="domain" description="MIR" evidence="3">
    <location>
        <begin position="139"/>
        <end position="195"/>
    </location>
</feature>
<dbReference type="InterPro" id="IPR000493">
    <property type="entry name" value="InsP3_rcpt"/>
</dbReference>
<reference evidence="4 5" key="2">
    <citation type="submission" date="2018-11" db="EMBL/GenBank/DDBJ databases">
        <authorList>
            <consortium name="Pathogen Informatics"/>
        </authorList>
    </citation>
    <scope>NUCLEOTIDE SEQUENCE [LARGE SCALE GENOMIC DNA]</scope>
    <source>
        <strain evidence="4 5">Egypt</strain>
    </source>
</reference>
<dbReference type="Gene3D" id="2.80.10.50">
    <property type="match status" value="2"/>
</dbReference>
<sequence>MSADAEKQMNELENIKTFGSIVHYGSVIQLLHMKSNKMLTVKKKQPARWDRRAMLVCLEDYGSEGSWFCVNPFYKHRQNGDPVMLGDRVVLTSVHTGQVLNVTQTVLGDELMQTEVNALLGSSSCWRIHLYLSYEDNREEFLKGGDVIRLFHTENEKFLTCDEYTGGQHVFLRTTFRTTATTATSSKALWEVEVSL</sequence>
<keyword evidence="2" id="KW-0407">Ion channel</keyword>
<keyword evidence="2" id="KW-0472">Membrane</keyword>
<feature type="domain" description="MIR" evidence="3">
    <location>
        <begin position="19"/>
        <end position="73"/>
    </location>
</feature>
<dbReference type="Pfam" id="PF02815">
    <property type="entry name" value="MIR"/>
    <property type="match status" value="1"/>
</dbReference>
<keyword evidence="2" id="KW-0107">Calcium channel</keyword>
<dbReference type="GO" id="GO:0070679">
    <property type="term" value="F:inositol 1,4,5 trisphosphate binding"/>
    <property type="evidence" value="ECO:0007669"/>
    <property type="project" value="UniProtKB-UniRule"/>
</dbReference>
<dbReference type="InterPro" id="IPR036300">
    <property type="entry name" value="MIR_dom_sf"/>
</dbReference>
<dbReference type="InterPro" id="IPR014821">
    <property type="entry name" value="Ins145_P3_rcpt"/>
</dbReference>
<keyword evidence="2" id="KW-0813">Transport</keyword>